<dbReference type="PANTHER" id="PTHR47976">
    <property type="entry name" value="G-TYPE LECTIN S-RECEPTOR-LIKE SERINE/THREONINE-PROTEIN KINASE SD2-5"/>
    <property type="match status" value="1"/>
</dbReference>
<protein>
    <recommendedName>
        <fullName evidence="3">Bulb-type lectin domain-containing protein</fullName>
    </recommendedName>
</protein>
<dbReference type="InterPro" id="IPR009045">
    <property type="entry name" value="Zn_M74/Hedgehog-like"/>
</dbReference>
<dbReference type="SUPFAM" id="SSF51110">
    <property type="entry name" value="alpha-D-mannose-specific plant lectins"/>
    <property type="match status" value="3"/>
</dbReference>
<dbReference type="SUPFAM" id="SSF55166">
    <property type="entry name" value="Hedgehog/DD-peptidase"/>
    <property type="match status" value="1"/>
</dbReference>
<dbReference type="Gene3D" id="2.90.10.30">
    <property type="match status" value="1"/>
</dbReference>
<keyword evidence="7" id="KW-1185">Reference proteome</keyword>
<feature type="region of interest" description="Disordered" evidence="2">
    <location>
        <begin position="259"/>
        <end position="286"/>
    </location>
</feature>
<proteinExistence type="predicted"/>
<name>A0A7Y9FDT7_9CELL</name>
<reference evidence="4 7" key="2">
    <citation type="submission" date="2021-01" db="EMBL/GenBank/DDBJ databases">
        <title>Whole genome shotgun sequence of Cellulomonas oligotrophica NBRC 109435.</title>
        <authorList>
            <person name="Komaki H."/>
            <person name="Tamura T."/>
        </authorList>
    </citation>
    <scope>NUCLEOTIDE SEQUENCE [LARGE SCALE GENOMIC DNA]</scope>
    <source>
        <strain evidence="4 7">NBRC 109435</strain>
    </source>
</reference>
<reference evidence="5 6" key="1">
    <citation type="submission" date="2020-07" db="EMBL/GenBank/DDBJ databases">
        <title>Sequencing the genomes of 1000 actinobacteria strains.</title>
        <authorList>
            <person name="Klenk H.-P."/>
        </authorList>
    </citation>
    <scope>NUCLEOTIDE SEQUENCE [LARGE SCALE GENOMIC DNA]</scope>
    <source>
        <strain evidence="5 6">DSM 24482</strain>
    </source>
</reference>
<dbReference type="Gene3D" id="2.90.10.10">
    <property type="entry name" value="Bulb-type lectin domain"/>
    <property type="match status" value="2"/>
</dbReference>
<evidence type="ECO:0000313" key="4">
    <source>
        <dbReference type="EMBL" id="GIG33826.1"/>
    </source>
</evidence>
<dbReference type="CDD" id="cd14814">
    <property type="entry name" value="Peptidase_M15"/>
    <property type="match status" value="1"/>
</dbReference>
<dbReference type="Gene3D" id="3.30.1380.10">
    <property type="match status" value="1"/>
</dbReference>
<feature type="region of interest" description="Disordered" evidence="2">
    <location>
        <begin position="455"/>
        <end position="474"/>
    </location>
</feature>
<dbReference type="PROSITE" id="PS50927">
    <property type="entry name" value="BULB_LECTIN"/>
    <property type="match status" value="3"/>
</dbReference>
<dbReference type="InterPro" id="IPR051343">
    <property type="entry name" value="G-type_lectin_kinases/EP1-like"/>
</dbReference>
<evidence type="ECO:0000313" key="6">
    <source>
        <dbReference type="Proteomes" id="UP000577956"/>
    </source>
</evidence>
<organism evidence="5 6">
    <name type="scientific">Cellulomonas oligotrophica</name>
    <dbReference type="NCBI Taxonomy" id="931536"/>
    <lineage>
        <taxon>Bacteria</taxon>
        <taxon>Bacillati</taxon>
        <taxon>Actinomycetota</taxon>
        <taxon>Actinomycetes</taxon>
        <taxon>Micrococcales</taxon>
        <taxon>Cellulomonadaceae</taxon>
        <taxon>Cellulomonas</taxon>
    </lineage>
</organism>
<keyword evidence="1" id="KW-0732">Signal</keyword>
<dbReference type="InterPro" id="IPR003709">
    <property type="entry name" value="VanY-like_core_dom"/>
</dbReference>
<dbReference type="SMART" id="SM00108">
    <property type="entry name" value="B_lectin"/>
    <property type="match status" value="2"/>
</dbReference>
<gene>
    <name evidence="5" type="ORF">BKA21_000671</name>
    <name evidence="4" type="ORF">Col01nite_29850</name>
</gene>
<evidence type="ECO:0000259" key="3">
    <source>
        <dbReference type="PROSITE" id="PS50927"/>
    </source>
</evidence>
<dbReference type="InterPro" id="IPR001480">
    <property type="entry name" value="Bulb-type_lectin_dom"/>
</dbReference>
<evidence type="ECO:0000256" key="2">
    <source>
        <dbReference type="SAM" id="MobiDB-lite"/>
    </source>
</evidence>
<dbReference type="Proteomes" id="UP000618382">
    <property type="component" value="Unassembled WGS sequence"/>
</dbReference>
<evidence type="ECO:0000313" key="7">
    <source>
        <dbReference type="Proteomes" id="UP000618382"/>
    </source>
</evidence>
<dbReference type="EMBL" id="JACCBK010000001">
    <property type="protein sequence ID" value="NYD85122.1"/>
    <property type="molecule type" value="Genomic_DNA"/>
</dbReference>
<dbReference type="Pfam" id="PF13360">
    <property type="entry name" value="PQQ_2"/>
    <property type="match status" value="1"/>
</dbReference>
<dbReference type="EMBL" id="BONN01000009">
    <property type="protein sequence ID" value="GIG33826.1"/>
    <property type="molecule type" value="Genomic_DNA"/>
</dbReference>
<evidence type="ECO:0000313" key="5">
    <source>
        <dbReference type="EMBL" id="NYD85122.1"/>
    </source>
</evidence>
<comment type="caution">
    <text evidence="5">The sequence shown here is derived from an EMBL/GenBank/DDBJ whole genome shotgun (WGS) entry which is preliminary data.</text>
</comment>
<accession>A0A7Y9FDT7</accession>
<evidence type="ECO:0000256" key="1">
    <source>
        <dbReference type="ARBA" id="ARBA00022729"/>
    </source>
</evidence>
<dbReference type="RefSeq" id="WP_140458635.1">
    <property type="nucleotide sequence ID" value="NZ_BAABFI010000017.1"/>
</dbReference>
<dbReference type="InterPro" id="IPR002372">
    <property type="entry name" value="PQQ_rpt_dom"/>
</dbReference>
<dbReference type="AlphaFoldDB" id="A0A7Y9FDT7"/>
<dbReference type="Pfam" id="PF02557">
    <property type="entry name" value="VanY"/>
    <property type="match status" value="1"/>
</dbReference>
<dbReference type="Proteomes" id="UP000577956">
    <property type="component" value="Unassembled WGS sequence"/>
</dbReference>
<dbReference type="GO" id="GO:0008233">
    <property type="term" value="F:peptidase activity"/>
    <property type="evidence" value="ECO:0007669"/>
    <property type="project" value="InterPro"/>
</dbReference>
<feature type="domain" description="Bulb-type lectin" evidence="3">
    <location>
        <begin position="266"/>
        <end position="371"/>
    </location>
</feature>
<sequence length="523" mass="53107">MRRRPGDRGIGLAGAPGRAVLAAVVAGGLLLTAPLAASAGPGEDVLRPGETLAPGQALLAPGGAQTLVVQPDGSLGLYGLDGVARWSTGAGVPGSRLTTTDAGDVVLTAPDQTVVWSTATTAAGSVLRVQDDGEVVVVDGGGAVHWSAGTALVPSSLRAPARLAAGGTLASPDGRHLLVVDEGGDVRLLGPDGRERWSTATQGDGVGLELRANGNLVVADEDGERLWRSRTAGQDATTLTLQDDGNLVLARDDGSVVWSSGTPVGPSRLGPGGSMAAPASLGSPSGHVRVDVRDGRLVVAYDGEPVWASDQDVPGVQVRVGEDGDVVLLDVAGAPVWRTGTAGQPGAALVVEDQALLLRAADGATLWQIAVPERLAPAGVQPTRCEDVDGPVAEDATVLTRAGIRVHPCLAEALDAMLAAAADDGVVLHGGGWRSAEQQIALRRAHCGSSPEAVHEAPASACTPSTARPGTSRHERGLAVDLTQGGWSLTTSATGYAWLVEHAHAYGLENLPGEPWHWSVDGR</sequence>
<feature type="domain" description="Bulb-type lectin" evidence="3">
    <location>
        <begin position="43"/>
        <end position="150"/>
    </location>
</feature>
<dbReference type="GO" id="GO:0006508">
    <property type="term" value="P:proteolysis"/>
    <property type="evidence" value="ECO:0007669"/>
    <property type="project" value="InterPro"/>
</dbReference>
<dbReference type="InterPro" id="IPR036426">
    <property type="entry name" value="Bulb-type_lectin_dom_sf"/>
</dbReference>
<feature type="domain" description="Bulb-type lectin" evidence="3">
    <location>
        <begin position="154"/>
        <end position="262"/>
    </location>
</feature>
<dbReference type="PANTHER" id="PTHR47976:SF115">
    <property type="entry name" value="RECEPTOR-LIKE SERINE_THREONINE-PROTEIN KINASE"/>
    <property type="match status" value="1"/>
</dbReference>